<organism evidence="10 11">
    <name type="scientific">Lysinibacillus piscis</name>
    <dbReference type="NCBI Taxonomy" id="2518931"/>
    <lineage>
        <taxon>Bacteria</taxon>
        <taxon>Bacillati</taxon>
        <taxon>Bacillota</taxon>
        <taxon>Bacilli</taxon>
        <taxon>Bacillales</taxon>
        <taxon>Bacillaceae</taxon>
        <taxon>Lysinibacillus</taxon>
    </lineage>
</organism>
<keyword evidence="7" id="KW-0479">Metal-binding</keyword>
<dbReference type="EMBL" id="BRZA01000008">
    <property type="protein sequence ID" value="GLC90324.1"/>
    <property type="molecule type" value="Genomic_DNA"/>
</dbReference>
<evidence type="ECO:0000256" key="3">
    <source>
        <dbReference type="ARBA" id="ARBA00001947"/>
    </source>
</evidence>
<evidence type="ECO:0000256" key="1">
    <source>
        <dbReference type="ARBA" id="ARBA00001941"/>
    </source>
</evidence>
<keyword evidence="8" id="KW-0378">Hydrolase</keyword>
<dbReference type="GO" id="GO:0004177">
    <property type="term" value="F:aminopeptidase activity"/>
    <property type="evidence" value="ECO:0007669"/>
    <property type="project" value="UniProtKB-KW"/>
</dbReference>
<gene>
    <name evidence="10" type="primary">ampS</name>
    <name evidence="10" type="ORF">LYSBPC_34510</name>
</gene>
<sequence length="441" mass="49148">MLFIHFSHIFDYIELRVTHKIAFIVKGVKDLLSSFNTKLLNYAELAVKVGVNIQKDQYLYISCSTDNLELARIITTIAYEQGAKQVFVDFADDVLTRTRYEKAPQNSFDFFPPWKIQEREWLAEQGAAFLSIMSQSPDLLKGIEHTRIAASQKASGEALRNYYNLLQADKFSWTVIAAPSPKWAAIVFPHLPKEEQVIALWEAIFDATRAKLENPVAAWAEHNQQLGSKAQYLTAKRYQTLHYTAPGTDLTVTLPEGHLWAGGGSANTQGHAFMPNMPTEEIFTAPLKTGVNGYVSSTKPLSYGGNIIDRFKLTFENGRIIDFEAEQGQDILAALIGTDEGSHYLGEVALVPHNSPISQSNLLFYNTLFDENASNHFAIGRAYAFCIEGGKTMSSEELLENGLNQSLTHVDFMIGSGQMNIDGITADGQVEPIFRDGNWAF</sequence>
<dbReference type="SUPFAM" id="SSF144052">
    <property type="entry name" value="Thermophilic metalloprotease-like"/>
    <property type="match status" value="1"/>
</dbReference>
<evidence type="ECO:0000313" key="11">
    <source>
        <dbReference type="Proteomes" id="UP001065593"/>
    </source>
</evidence>
<evidence type="ECO:0000256" key="5">
    <source>
        <dbReference type="ARBA" id="ARBA00022438"/>
    </source>
</evidence>
<dbReference type="PANTHER" id="PTHR34448:SF3">
    <property type="entry name" value="AMINOPEPTIDASE AMPS"/>
    <property type="match status" value="1"/>
</dbReference>
<evidence type="ECO:0000256" key="6">
    <source>
        <dbReference type="ARBA" id="ARBA00022670"/>
    </source>
</evidence>
<proteinExistence type="inferred from homology"/>
<dbReference type="PANTHER" id="PTHR34448">
    <property type="entry name" value="AMINOPEPTIDASE"/>
    <property type="match status" value="1"/>
</dbReference>
<dbReference type="Gene3D" id="3.40.1830.10">
    <property type="entry name" value="Thermophilic metalloprotease (M29)"/>
    <property type="match status" value="1"/>
</dbReference>
<evidence type="ECO:0000313" key="10">
    <source>
        <dbReference type="EMBL" id="GLC90324.1"/>
    </source>
</evidence>
<comment type="cofactor">
    <cofactor evidence="2">
        <name>Mg(2+)</name>
        <dbReference type="ChEBI" id="CHEBI:18420"/>
    </cofactor>
</comment>
<keyword evidence="6" id="KW-0645">Protease</keyword>
<protein>
    <submittedName>
        <fullName evidence="10">Aminopeptidase AmpS</fullName>
    </submittedName>
</protein>
<evidence type="ECO:0000256" key="2">
    <source>
        <dbReference type="ARBA" id="ARBA00001946"/>
    </source>
</evidence>
<comment type="caution">
    <text evidence="10">The sequence shown here is derived from an EMBL/GenBank/DDBJ whole genome shotgun (WGS) entry which is preliminary data.</text>
</comment>
<comment type="similarity">
    <text evidence="4">Belongs to the peptidase M29 family.</text>
</comment>
<keyword evidence="11" id="KW-1185">Reference proteome</keyword>
<comment type="cofactor">
    <cofactor evidence="1">
        <name>Co(2+)</name>
        <dbReference type="ChEBI" id="CHEBI:48828"/>
    </cofactor>
</comment>
<evidence type="ECO:0000256" key="4">
    <source>
        <dbReference type="ARBA" id="ARBA00008236"/>
    </source>
</evidence>
<dbReference type="InterPro" id="IPR052170">
    <property type="entry name" value="M29_Exopeptidase"/>
</dbReference>
<dbReference type="InterPro" id="IPR000787">
    <property type="entry name" value="Peptidase_M29"/>
</dbReference>
<dbReference type="PRINTS" id="PR00919">
    <property type="entry name" value="THERMOPTASE"/>
</dbReference>
<evidence type="ECO:0000256" key="7">
    <source>
        <dbReference type="ARBA" id="ARBA00022723"/>
    </source>
</evidence>
<name>A0ABQ5NPP3_9BACI</name>
<dbReference type="Proteomes" id="UP001065593">
    <property type="component" value="Unassembled WGS sequence"/>
</dbReference>
<evidence type="ECO:0000256" key="9">
    <source>
        <dbReference type="ARBA" id="ARBA00023049"/>
    </source>
</evidence>
<dbReference type="Pfam" id="PF02073">
    <property type="entry name" value="Peptidase_M29"/>
    <property type="match status" value="1"/>
</dbReference>
<reference evidence="10" key="1">
    <citation type="submission" date="2022-08" db="EMBL/GenBank/DDBJ databases">
        <title>Draft genome sequence of Lysinibacillus sp. strain KH24.</title>
        <authorList>
            <person name="Kanbe H."/>
            <person name="Itoh H."/>
        </authorList>
    </citation>
    <scope>NUCLEOTIDE SEQUENCE</scope>
    <source>
        <strain evidence="10">KH24</strain>
    </source>
</reference>
<dbReference type="InterPro" id="IPR035097">
    <property type="entry name" value="M29_N-terminal"/>
</dbReference>
<keyword evidence="5 10" id="KW-0031">Aminopeptidase</keyword>
<comment type="cofactor">
    <cofactor evidence="3">
        <name>Zn(2+)</name>
        <dbReference type="ChEBI" id="CHEBI:29105"/>
    </cofactor>
</comment>
<accession>A0ABQ5NPP3</accession>
<keyword evidence="9" id="KW-0482">Metalloprotease</keyword>
<evidence type="ECO:0000256" key="8">
    <source>
        <dbReference type="ARBA" id="ARBA00022801"/>
    </source>
</evidence>